<proteinExistence type="predicted"/>
<dbReference type="RefSeq" id="WP_109949999.1">
    <property type="nucleotide sequence ID" value="NZ_CP029551.1"/>
</dbReference>
<protein>
    <recommendedName>
        <fullName evidence="3">CdiI immunity protein domain-containing protein</fullName>
    </recommendedName>
</protein>
<accession>A0A2U8VMQ5</accession>
<organism evidence="1 2">
    <name type="scientific">Methylobacterium radiodurans</name>
    <dbReference type="NCBI Taxonomy" id="2202828"/>
    <lineage>
        <taxon>Bacteria</taxon>
        <taxon>Pseudomonadati</taxon>
        <taxon>Pseudomonadota</taxon>
        <taxon>Alphaproteobacteria</taxon>
        <taxon>Hyphomicrobiales</taxon>
        <taxon>Methylobacteriaceae</taxon>
        <taxon>Methylobacterium</taxon>
    </lineage>
</organism>
<dbReference type="AlphaFoldDB" id="A0A2U8VMQ5"/>
<reference evidence="1 2" key="1">
    <citation type="submission" date="2018-05" db="EMBL/GenBank/DDBJ databases">
        <title>Complete Genome Sequence of Methylobacterium sp. 17Sr1-43.</title>
        <authorList>
            <person name="Srinivasan S."/>
        </authorList>
    </citation>
    <scope>NUCLEOTIDE SEQUENCE [LARGE SCALE GENOMIC DNA]</scope>
    <source>
        <strain evidence="1 2">17Sr1-43</strain>
    </source>
</reference>
<evidence type="ECO:0000313" key="1">
    <source>
        <dbReference type="EMBL" id="AWN34867.1"/>
    </source>
</evidence>
<evidence type="ECO:0008006" key="3">
    <source>
        <dbReference type="Google" id="ProtNLM"/>
    </source>
</evidence>
<sequence length="122" mass="14147">MAQARIGLIAVGQRTKKRNRTKKRLGRLPPTPEFRSFGMRFHQDTDLEHDGLRDAAHSALRNFKGEERRRLRDFIGQVLQSDLSPDELRKLWGLTGSDVIFFEAKEFLAFLAFVHDQLRKGL</sequence>
<dbReference type="Proteomes" id="UP000246058">
    <property type="component" value="Chromosome"/>
</dbReference>
<name>A0A2U8VMQ5_9HYPH</name>
<dbReference type="EMBL" id="CP029551">
    <property type="protein sequence ID" value="AWN34867.1"/>
    <property type="molecule type" value="Genomic_DNA"/>
</dbReference>
<dbReference type="KEGG" id="meti:DK427_03190"/>
<keyword evidence="2" id="KW-1185">Reference proteome</keyword>
<dbReference type="OrthoDB" id="7999364at2"/>
<gene>
    <name evidence="1" type="ORF">DK427_03190</name>
</gene>
<evidence type="ECO:0000313" key="2">
    <source>
        <dbReference type="Proteomes" id="UP000246058"/>
    </source>
</evidence>